<dbReference type="Proteomes" id="UP000286415">
    <property type="component" value="Unassembled WGS sequence"/>
</dbReference>
<dbReference type="OrthoDB" id="6224602at2759"/>
<dbReference type="InParanoid" id="A0A3R7G2H1"/>
<sequence>MGNRNTHRSPVDPYGRYWSADKARFRAANSDVDSYFQPPSVTLEEYLRSRPHPYRPEAVEIVEEQPLKQLSYREAYDHLRDLADQQLRKAHDALTEMNETVNFSAGSRNKRMLNGGNLTTTFNREKNKRFRDLWTEQQELSTLGNLRPISHGLPSGVGDSISPSSINHPPDTDSEDTMVGFEEPANKQRQMSVRYLETPYDNVAKTGDTRTISLSSSNSDTENLIVKAPVTQNKAQYFRKPQEVHVEEISSKSISLVRNLRTLQTPGEKNYYFEKMRTIDRPSANIPACREPTQGTDLRRSYTFVNHDPKLERITLSPNKFNYHLGFHRLPDGRVTYTAYVHSGPSGVPIAGWLTDLQKRASRHLIGLRRQYRCDVHFDPQLIPYRGLYVHAMVISGQTQSDLIRFRNSLPACIQNYMITPFANHSASLRRRGTFRNVS</sequence>
<evidence type="ECO:0000313" key="3">
    <source>
        <dbReference type="Proteomes" id="UP000286415"/>
    </source>
</evidence>
<dbReference type="AlphaFoldDB" id="A0A3R7G2H1"/>
<protein>
    <submittedName>
        <fullName evidence="2">Uncharacterized protein</fullName>
    </submittedName>
</protein>
<reference evidence="2 3" key="1">
    <citation type="journal article" date="2018" name="Biotechnol. Adv.">
        <title>Improved genomic resources and new bioinformatic workflow for the carcinogenic parasite Clonorchis sinensis: Biotechnological implications.</title>
        <authorList>
            <person name="Wang D."/>
            <person name="Korhonen P.K."/>
            <person name="Gasser R.B."/>
            <person name="Young N.D."/>
        </authorList>
    </citation>
    <scope>NUCLEOTIDE SEQUENCE [LARGE SCALE GENOMIC DNA]</scope>
    <source>
        <strain evidence="2">Cs-k2</strain>
    </source>
</reference>
<feature type="region of interest" description="Disordered" evidence="1">
    <location>
        <begin position="153"/>
        <end position="178"/>
    </location>
</feature>
<accession>A0A3R7G2H1</accession>
<name>A0A3R7G2H1_CLOSI</name>
<dbReference type="EMBL" id="NIRI02000056">
    <property type="protein sequence ID" value="KAG5445701.1"/>
    <property type="molecule type" value="Genomic_DNA"/>
</dbReference>
<gene>
    <name evidence="2" type="ORF">CSKR_107991</name>
</gene>
<reference evidence="2 3" key="2">
    <citation type="journal article" date="2021" name="Genomics">
        <title>High-quality reference genome for Clonorchis sinensis.</title>
        <authorList>
            <person name="Young N.D."/>
            <person name="Stroehlein A.J."/>
            <person name="Kinkar L."/>
            <person name="Wang T."/>
            <person name="Sohn W.M."/>
            <person name="Chang B.C.H."/>
            <person name="Kaur P."/>
            <person name="Weisz D."/>
            <person name="Dudchenko O."/>
            <person name="Aiden E.L."/>
            <person name="Korhonen P.K."/>
            <person name="Gasser R.B."/>
        </authorList>
    </citation>
    <scope>NUCLEOTIDE SEQUENCE [LARGE SCALE GENOMIC DNA]</scope>
    <source>
        <strain evidence="2">Cs-k2</strain>
    </source>
</reference>
<keyword evidence="3" id="KW-1185">Reference proteome</keyword>
<evidence type="ECO:0000313" key="2">
    <source>
        <dbReference type="EMBL" id="KAG5445701.1"/>
    </source>
</evidence>
<evidence type="ECO:0000256" key="1">
    <source>
        <dbReference type="SAM" id="MobiDB-lite"/>
    </source>
</evidence>
<proteinExistence type="predicted"/>
<comment type="caution">
    <text evidence="2">The sequence shown here is derived from an EMBL/GenBank/DDBJ whole genome shotgun (WGS) entry which is preliminary data.</text>
</comment>
<organism evidence="2 3">
    <name type="scientific">Clonorchis sinensis</name>
    <name type="common">Chinese liver fluke</name>
    <dbReference type="NCBI Taxonomy" id="79923"/>
    <lineage>
        <taxon>Eukaryota</taxon>
        <taxon>Metazoa</taxon>
        <taxon>Spiralia</taxon>
        <taxon>Lophotrochozoa</taxon>
        <taxon>Platyhelminthes</taxon>
        <taxon>Trematoda</taxon>
        <taxon>Digenea</taxon>
        <taxon>Opisthorchiida</taxon>
        <taxon>Opisthorchiata</taxon>
        <taxon>Opisthorchiidae</taxon>
        <taxon>Clonorchis</taxon>
    </lineage>
</organism>